<dbReference type="AlphaFoldDB" id="A0A8J2K8R6"/>
<dbReference type="Proteomes" id="UP000708208">
    <property type="component" value="Unassembled WGS sequence"/>
</dbReference>
<keyword evidence="2" id="KW-1185">Reference proteome</keyword>
<comment type="caution">
    <text evidence="1">The sequence shown here is derived from an EMBL/GenBank/DDBJ whole genome shotgun (WGS) entry which is preliminary data.</text>
</comment>
<evidence type="ECO:0000313" key="1">
    <source>
        <dbReference type="EMBL" id="CAG7731713.1"/>
    </source>
</evidence>
<evidence type="ECO:0000313" key="2">
    <source>
        <dbReference type="Proteomes" id="UP000708208"/>
    </source>
</evidence>
<accession>A0A8J2K8R6</accession>
<organism evidence="1 2">
    <name type="scientific">Allacma fusca</name>
    <dbReference type="NCBI Taxonomy" id="39272"/>
    <lineage>
        <taxon>Eukaryota</taxon>
        <taxon>Metazoa</taxon>
        <taxon>Ecdysozoa</taxon>
        <taxon>Arthropoda</taxon>
        <taxon>Hexapoda</taxon>
        <taxon>Collembola</taxon>
        <taxon>Symphypleona</taxon>
        <taxon>Sminthuridae</taxon>
        <taxon>Allacma</taxon>
    </lineage>
</organism>
<reference evidence="1" key="1">
    <citation type="submission" date="2021-06" db="EMBL/GenBank/DDBJ databases">
        <authorList>
            <person name="Hodson N. C."/>
            <person name="Mongue J. A."/>
            <person name="Jaron S. K."/>
        </authorList>
    </citation>
    <scope>NUCLEOTIDE SEQUENCE</scope>
</reference>
<protein>
    <submittedName>
        <fullName evidence="1">Uncharacterized protein</fullName>
    </submittedName>
</protein>
<name>A0A8J2K8R6_9HEXA</name>
<proteinExistence type="predicted"/>
<dbReference type="EMBL" id="CAJVCH010218249">
    <property type="protein sequence ID" value="CAG7731713.1"/>
    <property type="molecule type" value="Genomic_DNA"/>
</dbReference>
<feature type="non-terminal residue" evidence="1">
    <location>
        <position position="1"/>
    </location>
</feature>
<gene>
    <name evidence="1" type="ORF">AFUS01_LOCUS20287</name>
</gene>
<sequence length="67" mass="7621">MAILLSRTFKRDIGLILILHCEELLAISALEKRLESSVEQRINNYSTGLRRTAEISVLVKCSCDRVM</sequence>